<dbReference type="OrthoDB" id="8453003at2"/>
<gene>
    <name evidence="2" type="ORF">EV667_1108</name>
</gene>
<organism evidence="2 3">
    <name type="scientific">Ancylobacter aquaticus</name>
    <dbReference type="NCBI Taxonomy" id="100"/>
    <lineage>
        <taxon>Bacteria</taxon>
        <taxon>Pseudomonadati</taxon>
        <taxon>Pseudomonadota</taxon>
        <taxon>Alphaproteobacteria</taxon>
        <taxon>Hyphomicrobiales</taxon>
        <taxon>Xanthobacteraceae</taxon>
        <taxon>Ancylobacter</taxon>
    </lineage>
</organism>
<evidence type="ECO:0000313" key="3">
    <source>
        <dbReference type="Proteomes" id="UP000295030"/>
    </source>
</evidence>
<protein>
    <submittedName>
        <fullName evidence="2">Uncharacterized protein</fullName>
    </submittedName>
</protein>
<name>A0A4R1I9T6_ANCAQ</name>
<sequence length="61" mass="6779">MIIADQHDKNPAKPGDRRVENKDRAPEESGHARSANPQQDDKAGEREQKPEGRDAGYDPAK</sequence>
<accession>A0A4R1I9T6</accession>
<feature type="region of interest" description="Disordered" evidence="1">
    <location>
        <begin position="1"/>
        <end position="61"/>
    </location>
</feature>
<feature type="compositionally biased region" description="Basic and acidic residues" evidence="1">
    <location>
        <begin position="1"/>
        <end position="31"/>
    </location>
</feature>
<reference evidence="2 3" key="1">
    <citation type="submission" date="2019-03" db="EMBL/GenBank/DDBJ databases">
        <title>Genomic Encyclopedia of Type Strains, Phase IV (KMG-IV): sequencing the most valuable type-strain genomes for metagenomic binning, comparative biology and taxonomic classification.</title>
        <authorList>
            <person name="Goeker M."/>
        </authorList>
    </citation>
    <scope>NUCLEOTIDE SEQUENCE [LARGE SCALE GENOMIC DNA]</scope>
    <source>
        <strain evidence="2 3">DSM 101</strain>
    </source>
</reference>
<dbReference type="Proteomes" id="UP000295030">
    <property type="component" value="Unassembled WGS sequence"/>
</dbReference>
<comment type="caution">
    <text evidence="2">The sequence shown here is derived from an EMBL/GenBank/DDBJ whole genome shotgun (WGS) entry which is preliminary data.</text>
</comment>
<feature type="compositionally biased region" description="Basic and acidic residues" evidence="1">
    <location>
        <begin position="39"/>
        <end position="61"/>
    </location>
</feature>
<proteinExistence type="predicted"/>
<dbReference type="AlphaFoldDB" id="A0A4R1I9T6"/>
<evidence type="ECO:0000256" key="1">
    <source>
        <dbReference type="SAM" id="MobiDB-lite"/>
    </source>
</evidence>
<evidence type="ECO:0000313" key="2">
    <source>
        <dbReference type="EMBL" id="TCK31003.1"/>
    </source>
</evidence>
<dbReference type="EMBL" id="SMFY01000001">
    <property type="protein sequence ID" value="TCK31003.1"/>
    <property type="molecule type" value="Genomic_DNA"/>
</dbReference>
<keyword evidence="3" id="KW-1185">Reference proteome</keyword>
<dbReference type="RefSeq" id="WP_131834257.1">
    <property type="nucleotide sequence ID" value="NZ_SMFY01000001.1"/>
</dbReference>